<evidence type="ECO:0000313" key="2">
    <source>
        <dbReference type="EMBL" id="KAL0567293.1"/>
    </source>
</evidence>
<gene>
    <name evidence="2" type="ORF">V5O48_014700</name>
</gene>
<keyword evidence="3" id="KW-1185">Reference proteome</keyword>
<evidence type="ECO:0000313" key="3">
    <source>
        <dbReference type="Proteomes" id="UP001465976"/>
    </source>
</evidence>
<feature type="non-terminal residue" evidence="2">
    <location>
        <position position="1"/>
    </location>
</feature>
<dbReference type="Pfam" id="PF20152">
    <property type="entry name" value="DUF6534"/>
    <property type="match status" value="1"/>
</dbReference>
<feature type="domain" description="DUF6534" evidence="1">
    <location>
        <begin position="10"/>
        <end position="67"/>
    </location>
</feature>
<organism evidence="2 3">
    <name type="scientific">Marasmius crinis-equi</name>
    <dbReference type="NCBI Taxonomy" id="585013"/>
    <lineage>
        <taxon>Eukaryota</taxon>
        <taxon>Fungi</taxon>
        <taxon>Dikarya</taxon>
        <taxon>Basidiomycota</taxon>
        <taxon>Agaricomycotina</taxon>
        <taxon>Agaricomycetes</taxon>
        <taxon>Agaricomycetidae</taxon>
        <taxon>Agaricales</taxon>
        <taxon>Marasmiineae</taxon>
        <taxon>Marasmiaceae</taxon>
        <taxon>Marasmius</taxon>
    </lineage>
</organism>
<dbReference type="EMBL" id="JBAHYK010001624">
    <property type="protein sequence ID" value="KAL0567293.1"/>
    <property type="molecule type" value="Genomic_DNA"/>
</dbReference>
<sequence length="192" mass="21382">LFKARAETRYLHSETMLTRMINNTVQTGAITVICAAVDLALFTKYVDTNYHYVPYSNSLMLNLNLRKPQRHSSSTSFTVGASDTLPMHYFRSVDSTVKKKAGSSHGVRAANLLEPERSVIGSVNSSQQENDVAKLVGICFENCEFLGLTEILKDNRSSLDVEPNRPTPVNIRIHTVTTTQQDIHRPDPGTDN</sequence>
<dbReference type="Proteomes" id="UP001465976">
    <property type="component" value="Unassembled WGS sequence"/>
</dbReference>
<dbReference type="InterPro" id="IPR045339">
    <property type="entry name" value="DUF6534"/>
</dbReference>
<protein>
    <recommendedName>
        <fullName evidence="1">DUF6534 domain-containing protein</fullName>
    </recommendedName>
</protein>
<evidence type="ECO:0000259" key="1">
    <source>
        <dbReference type="Pfam" id="PF20152"/>
    </source>
</evidence>
<name>A0ABR3EWK0_9AGAR</name>
<accession>A0ABR3EWK0</accession>
<comment type="caution">
    <text evidence="2">The sequence shown here is derived from an EMBL/GenBank/DDBJ whole genome shotgun (WGS) entry which is preliminary data.</text>
</comment>
<reference evidence="2 3" key="1">
    <citation type="submission" date="2024-02" db="EMBL/GenBank/DDBJ databases">
        <title>A draft genome for the cacao thread blight pathogen Marasmius crinis-equi.</title>
        <authorList>
            <person name="Cohen S.P."/>
            <person name="Baruah I.K."/>
            <person name="Amoako-Attah I."/>
            <person name="Bukari Y."/>
            <person name="Meinhardt L.W."/>
            <person name="Bailey B.A."/>
        </authorList>
    </citation>
    <scope>NUCLEOTIDE SEQUENCE [LARGE SCALE GENOMIC DNA]</scope>
    <source>
        <strain evidence="2 3">GH-76</strain>
    </source>
</reference>
<proteinExistence type="predicted"/>